<dbReference type="Proteomes" id="UP000270094">
    <property type="component" value="Unassembled WGS sequence"/>
</dbReference>
<evidence type="ECO:0000256" key="1">
    <source>
        <dbReference type="SAM" id="MobiDB-lite"/>
    </source>
</evidence>
<evidence type="ECO:0000313" key="3">
    <source>
        <dbReference type="Proteomes" id="UP000270094"/>
    </source>
</evidence>
<gene>
    <name evidence="2" type="ORF">SVUK_LOCUS6920</name>
</gene>
<keyword evidence="3" id="KW-1185">Reference proteome</keyword>
<dbReference type="EMBL" id="UYYB01022753">
    <property type="protein sequence ID" value="VDM71922.1"/>
    <property type="molecule type" value="Genomic_DNA"/>
</dbReference>
<protein>
    <submittedName>
        <fullName evidence="2">Uncharacterized protein</fullName>
    </submittedName>
</protein>
<feature type="region of interest" description="Disordered" evidence="1">
    <location>
        <begin position="1"/>
        <end position="40"/>
    </location>
</feature>
<dbReference type="AlphaFoldDB" id="A0A3P7KXG0"/>
<evidence type="ECO:0000313" key="2">
    <source>
        <dbReference type="EMBL" id="VDM71922.1"/>
    </source>
</evidence>
<feature type="compositionally biased region" description="Polar residues" evidence="1">
    <location>
        <begin position="17"/>
        <end position="33"/>
    </location>
</feature>
<sequence length="125" mass="14539">MDEESLPSGQARKPSREQSSVETHKSSFAGTRQASEESKNIRFVDQDLIDHHPRNQQHRPSFGDPKKWRNVRRRMSIKPIGKFVPNLISVLHCEIPFALLSHYPFVHNYHSFTSIITQTGMRLFK</sequence>
<name>A0A3P7KXG0_STRVU</name>
<organism evidence="2 3">
    <name type="scientific">Strongylus vulgaris</name>
    <name type="common">Blood worm</name>
    <dbReference type="NCBI Taxonomy" id="40348"/>
    <lineage>
        <taxon>Eukaryota</taxon>
        <taxon>Metazoa</taxon>
        <taxon>Ecdysozoa</taxon>
        <taxon>Nematoda</taxon>
        <taxon>Chromadorea</taxon>
        <taxon>Rhabditida</taxon>
        <taxon>Rhabditina</taxon>
        <taxon>Rhabditomorpha</taxon>
        <taxon>Strongyloidea</taxon>
        <taxon>Strongylidae</taxon>
        <taxon>Strongylus</taxon>
    </lineage>
</organism>
<proteinExistence type="predicted"/>
<reference evidence="2 3" key="1">
    <citation type="submission" date="2018-11" db="EMBL/GenBank/DDBJ databases">
        <authorList>
            <consortium name="Pathogen Informatics"/>
        </authorList>
    </citation>
    <scope>NUCLEOTIDE SEQUENCE [LARGE SCALE GENOMIC DNA]</scope>
</reference>
<accession>A0A3P7KXG0</accession>